<proteinExistence type="predicted"/>
<organism evidence="1 2">
    <name type="scientific">Streblomastix strix</name>
    <dbReference type="NCBI Taxonomy" id="222440"/>
    <lineage>
        <taxon>Eukaryota</taxon>
        <taxon>Metamonada</taxon>
        <taxon>Preaxostyla</taxon>
        <taxon>Oxymonadida</taxon>
        <taxon>Streblomastigidae</taxon>
        <taxon>Streblomastix</taxon>
    </lineage>
</organism>
<dbReference type="AlphaFoldDB" id="A0A5J4WIC1"/>
<feature type="non-terminal residue" evidence="1">
    <location>
        <position position="1"/>
    </location>
</feature>
<reference evidence="1 2" key="1">
    <citation type="submission" date="2019-03" db="EMBL/GenBank/DDBJ databases">
        <title>Single cell metagenomics reveals metabolic interactions within the superorganism composed of flagellate Streblomastix strix and complex community of Bacteroidetes bacteria on its surface.</title>
        <authorList>
            <person name="Treitli S.C."/>
            <person name="Kolisko M."/>
            <person name="Husnik F."/>
            <person name="Keeling P."/>
            <person name="Hampl V."/>
        </authorList>
    </citation>
    <scope>NUCLEOTIDE SEQUENCE [LARGE SCALE GENOMIC DNA]</scope>
    <source>
        <strain evidence="1">ST1C</strain>
    </source>
</reference>
<sequence>DRMTQETKYDKESLKVIQQFCKSLNIWICNAGGEEDRDVKIIETLIALRDCYYQFESICKKKEDSELTEQFVDDLEEGGIIEEKDTLPFQIQFEIRSESIKLTQQLMKYIRGDLE</sequence>
<evidence type="ECO:0000313" key="1">
    <source>
        <dbReference type="EMBL" id="KAA6394456.1"/>
    </source>
</evidence>
<name>A0A5J4WIC1_9EUKA</name>
<accession>A0A5J4WIC1</accession>
<dbReference type="EMBL" id="SNRW01001939">
    <property type="protein sequence ID" value="KAA6394456.1"/>
    <property type="molecule type" value="Genomic_DNA"/>
</dbReference>
<evidence type="ECO:0000313" key="2">
    <source>
        <dbReference type="Proteomes" id="UP000324800"/>
    </source>
</evidence>
<comment type="caution">
    <text evidence="1">The sequence shown here is derived from an EMBL/GenBank/DDBJ whole genome shotgun (WGS) entry which is preliminary data.</text>
</comment>
<protein>
    <submittedName>
        <fullName evidence="1">Uncharacterized protein</fullName>
    </submittedName>
</protein>
<dbReference type="Proteomes" id="UP000324800">
    <property type="component" value="Unassembled WGS sequence"/>
</dbReference>
<gene>
    <name evidence="1" type="ORF">EZS28_010009</name>
</gene>